<dbReference type="RefSeq" id="WP_183442609.1">
    <property type="nucleotide sequence ID" value="NZ_JACHXD010000011.1"/>
</dbReference>
<proteinExistence type="predicted"/>
<evidence type="ECO:0008006" key="3">
    <source>
        <dbReference type="Google" id="ProtNLM"/>
    </source>
</evidence>
<accession>A0A7W5FVC5</accession>
<gene>
    <name evidence="1" type="ORF">FHS03_003930</name>
</gene>
<name>A0A7W5FVC5_9BURK</name>
<sequence>MSKVNIQIDKDLLDRAREYFASASDEELAEKAFSTLIHVEAGRWIFENGGTEPDIEDIPRRRWERI</sequence>
<evidence type="ECO:0000313" key="2">
    <source>
        <dbReference type="Proteomes" id="UP000541535"/>
    </source>
</evidence>
<comment type="caution">
    <text evidence="1">The sequence shown here is derived from an EMBL/GenBank/DDBJ whole genome shotgun (WGS) entry which is preliminary data.</text>
</comment>
<evidence type="ECO:0000313" key="1">
    <source>
        <dbReference type="EMBL" id="MBB3120860.1"/>
    </source>
</evidence>
<dbReference type="Proteomes" id="UP000541535">
    <property type="component" value="Unassembled WGS sequence"/>
</dbReference>
<protein>
    <recommendedName>
        <fullName evidence="3">Type II toxin-antitoxin system VapB family antitoxin</fullName>
    </recommendedName>
</protein>
<keyword evidence="2" id="KW-1185">Reference proteome</keyword>
<organism evidence="1 2">
    <name type="scientific">Pseudoduganella violacea</name>
    <dbReference type="NCBI Taxonomy" id="1715466"/>
    <lineage>
        <taxon>Bacteria</taxon>
        <taxon>Pseudomonadati</taxon>
        <taxon>Pseudomonadota</taxon>
        <taxon>Betaproteobacteria</taxon>
        <taxon>Burkholderiales</taxon>
        <taxon>Oxalobacteraceae</taxon>
        <taxon>Telluria group</taxon>
        <taxon>Pseudoduganella</taxon>
    </lineage>
</organism>
<reference evidence="1 2" key="1">
    <citation type="submission" date="2020-08" db="EMBL/GenBank/DDBJ databases">
        <title>Genomic Encyclopedia of Type Strains, Phase III (KMG-III): the genomes of soil and plant-associated and newly described type strains.</title>
        <authorList>
            <person name="Whitman W."/>
        </authorList>
    </citation>
    <scope>NUCLEOTIDE SEQUENCE [LARGE SCALE GENOMIC DNA]</scope>
    <source>
        <strain evidence="1 2">CECT 8897</strain>
    </source>
</reference>
<dbReference type="EMBL" id="JACHXD010000011">
    <property type="protein sequence ID" value="MBB3120860.1"/>
    <property type="molecule type" value="Genomic_DNA"/>
</dbReference>
<dbReference type="AlphaFoldDB" id="A0A7W5FVC5"/>